<dbReference type="GO" id="GO:0000978">
    <property type="term" value="F:RNA polymerase II cis-regulatory region sequence-specific DNA binding"/>
    <property type="evidence" value="ECO:0007669"/>
    <property type="project" value="TreeGrafter"/>
</dbReference>
<keyword evidence="2" id="KW-0597">Phosphoprotein</keyword>
<feature type="compositionally biased region" description="Polar residues" evidence="10">
    <location>
        <begin position="368"/>
        <end position="378"/>
    </location>
</feature>
<proteinExistence type="inferred from homology"/>
<feature type="compositionally biased region" description="Basic and acidic residues" evidence="10">
    <location>
        <begin position="379"/>
        <end position="399"/>
    </location>
</feature>
<reference evidence="13 14" key="1">
    <citation type="submission" date="2025-04" db="UniProtKB">
        <authorList>
            <consortium name="RefSeq"/>
        </authorList>
    </citation>
    <scope>IDENTIFICATION</scope>
    <source>
        <tissue evidence="13 14">Fruit stalk</tissue>
    </source>
</reference>
<comment type="similarity">
    <text evidence="8">Belongs to the HSF family. Class A subfamily.</text>
</comment>
<evidence type="ECO:0000256" key="1">
    <source>
        <dbReference type="ARBA" id="ARBA00004123"/>
    </source>
</evidence>
<sequence>MMPREIFDWSLGITYTGNFGMDDAQGSSSSLPPFLTKTYEMVDDASTDSIVSWTASNKSFIVWNPPEFARDLLPRFFKHNNFSSFIRQLNTYGFRKIDPERWEFANEDFLSGQPHLLKNIHRRKPVHSHSIQNLLGQGASALTESERQNLSDEIERRKNEIESLVLELKRHEQERQGFEMQMRVLRERFHNMEQRQQIMVSSVARVLQKPGLAIDLTPQLEVNDRKRRLPRIAYLYDKAGIEDNQTGNSLIARENADSSSLSNMEPFDKLESSMVFWENVAHDFGQTNIQLNSNLELDESTSCAESPAISCIQLYVNARPNSPGIDMNSEPVAIVASEPVIAKEQAAVNTAPEAAGVNDVFWEQFLTENPGSTDTQEVQSERKDSDARKNESKPSDHGRFWWSMKNVNYLAEQMGHLTPAERT</sequence>
<evidence type="ECO:0000313" key="13">
    <source>
        <dbReference type="RefSeq" id="XP_022715726.1"/>
    </source>
</evidence>
<dbReference type="PANTHER" id="PTHR10015:SF161">
    <property type="entry name" value="HEAT STRESS TRANSCRIPTION FACTOR A-4A"/>
    <property type="match status" value="1"/>
</dbReference>
<feature type="region of interest" description="Disordered" evidence="10">
    <location>
        <begin position="368"/>
        <end position="399"/>
    </location>
</feature>
<accession>A0A6P5WJV5</accession>
<dbReference type="KEGG" id="dzi:111274945"/>
<dbReference type="InterPro" id="IPR036390">
    <property type="entry name" value="WH_DNA-bd_sf"/>
</dbReference>
<keyword evidence="6" id="KW-0804">Transcription</keyword>
<dbReference type="Pfam" id="PF00447">
    <property type="entry name" value="HSF_DNA-bind"/>
    <property type="match status" value="1"/>
</dbReference>
<dbReference type="FunFam" id="1.10.10.10:FF:000057">
    <property type="entry name" value="Heat shock transcription factor 1"/>
    <property type="match status" value="1"/>
</dbReference>
<dbReference type="Proteomes" id="UP000515121">
    <property type="component" value="Unplaced"/>
</dbReference>
<evidence type="ECO:0000256" key="6">
    <source>
        <dbReference type="ARBA" id="ARBA00023163"/>
    </source>
</evidence>
<name>A0A6P5WJV5_DURZI</name>
<evidence type="ECO:0000256" key="10">
    <source>
        <dbReference type="SAM" id="MobiDB-lite"/>
    </source>
</evidence>
<dbReference type="GO" id="GO:0003700">
    <property type="term" value="F:DNA-binding transcription factor activity"/>
    <property type="evidence" value="ECO:0007669"/>
    <property type="project" value="InterPro"/>
</dbReference>
<evidence type="ECO:0000256" key="2">
    <source>
        <dbReference type="ARBA" id="ARBA00022553"/>
    </source>
</evidence>
<feature type="coiled-coil region" evidence="9">
    <location>
        <begin position="140"/>
        <end position="188"/>
    </location>
</feature>
<dbReference type="GeneID" id="111274945"/>
<evidence type="ECO:0000259" key="11">
    <source>
        <dbReference type="PROSITE" id="PS00434"/>
    </source>
</evidence>
<dbReference type="InterPro" id="IPR036388">
    <property type="entry name" value="WH-like_DNA-bd_sf"/>
</dbReference>
<evidence type="ECO:0000256" key="9">
    <source>
        <dbReference type="SAM" id="Coils"/>
    </source>
</evidence>
<keyword evidence="12" id="KW-1185">Reference proteome</keyword>
<keyword evidence="9" id="KW-0175">Coiled coil</keyword>
<dbReference type="GO" id="GO:0034605">
    <property type="term" value="P:cellular response to heat"/>
    <property type="evidence" value="ECO:0007669"/>
    <property type="project" value="TreeGrafter"/>
</dbReference>
<dbReference type="GO" id="GO:0005634">
    <property type="term" value="C:nucleus"/>
    <property type="evidence" value="ECO:0007669"/>
    <property type="project" value="UniProtKB-SubCell"/>
</dbReference>
<dbReference type="RefSeq" id="XP_022715726.1">
    <property type="nucleotide sequence ID" value="XM_022859991.1"/>
</dbReference>
<gene>
    <name evidence="13 14" type="primary">LOC111274945</name>
</gene>
<keyword evidence="5" id="KW-0238">DNA-binding</keyword>
<keyword evidence="3" id="KW-0805">Transcription regulation</keyword>
<dbReference type="OrthoDB" id="60033at2759"/>
<evidence type="ECO:0000256" key="5">
    <source>
        <dbReference type="ARBA" id="ARBA00023125"/>
    </source>
</evidence>
<evidence type="ECO:0000256" key="8">
    <source>
        <dbReference type="ARBA" id="ARBA00061350"/>
    </source>
</evidence>
<keyword evidence="4" id="KW-0346">Stress response</keyword>
<evidence type="ECO:0000256" key="4">
    <source>
        <dbReference type="ARBA" id="ARBA00023016"/>
    </source>
</evidence>
<dbReference type="GO" id="GO:0006357">
    <property type="term" value="P:regulation of transcription by RNA polymerase II"/>
    <property type="evidence" value="ECO:0007669"/>
    <property type="project" value="TreeGrafter"/>
</dbReference>
<comment type="subcellular location">
    <subcellularLocation>
        <location evidence="1">Nucleus</location>
    </subcellularLocation>
</comment>
<evidence type="ECO:0000256" key="3">
    <source>
        <dbReference type="ARBA" id="ARBA00023015"/>
    </source>
</evidence>
<dbReference type="PANTHER" id="PTHR10015">
    <property type="entry name" value="HEAT SHOCK TRANSCRIPTION FACTOR"/>
    <property type="match status" value="1"/>
</dbReference>
<evidence type="ECO:0000313" key="12">
    <source>
        <dbReference type="Proteomes" id="UP000515121"/>
    </source>
</evidence>
<dbReference type="AlphaFoldDB" id="A0A6P5WJV5"/>
<organism evidence="12 13">
    <name type="scientific">Durio zibethinus</name>
    <name type="common">Durian</name>
    <dbReference type="NCBI Taxonomy" id="66656"/>
    <lineage>
        <taxon>Eukaryota</taxon>
        <taxon>Viridiplantae</taxon>
        <taxon>Streptophyta</taxon>
        <taxon>Embryophyta</taxon>
        <taxon>Tracheophyta</taxon>
        <taxon>Spermatophyta</taxon>
        <taxon>Magnoliopsida</taxon>
        <taxon>eudicotyledons</taxon>
        <taxon>Gunneridae</taxon>
        <taxon>Pentapetalae</taxon>
        <taxon>rosids</taxon>
        <taxon>malvids</taxon>
        <taxon>Malvales</taxon>
        <taxon>Malvaceae</taxon>
        <taxon>Helicteroideae</taxon>
        <taxon>Durio</taxon>
    </lineage>
</organism>
<evidence type="ECO:0000256" key="7">
    <source>
        <dbReference type="ARBA" id="ARBA00023242"/>
    </source>
</evidence>
<dbReference type="SMART" id="SM00415">
    <property type="entry name" value="HSF"/>
    <property type="match status" value="1"/>
</dbReference>
<dbReference type="PRINTS" id="PR00056">
    <property type="entry name" value="HSFDOMAIN"/>
</dbReference>
<protein>
    <submittedName>
        <fullName evidence="13 14">Heat stress transcription factor A-4a-like</fullName>
    </submittedName>
</protein>
<dbReference type="Gene3D" id="1.10.10.10">
    <property type="entry name" value="Winged helix-like DNA-binding domain superfamily/Winged helix DNA-binding domain"/>
    <property type="match status" value="1"/>
</dbReference>
<evidence type="ECO:0000313" key="14">
    <source>
        <dbReference type="RefSeq" id="XP_022715727.1"/>
    </source>
</evidence>
<dbReference type="PROSITE" id="PS00434">
    <property type="entry name" value="HSF_DOMAIN"/>
    <property type="match status" value="1"/>
</dbReference>
<feature type="domain" description="HSF-type DNA-binding" evidence="11">
    <location>
        <begin position="73"/>
        <end position="97"/>
    </location>
</feature>
<dbReference type="InterPro" id="IPR000232">
    <property type="entry name" value="HSF_DNA-bd"/>
</dbReference>
<dbReference type="RefSeq" id="XP_022715727.1">
    <property type="nucleotide sequence ID" value="XM_022859992.1"/>
</dbReference>
<keyword evidence="7" id="KW-0539">Nucleus</keyword>
<dbReference type="SUPFAM" id="SSF46785">
    <property type="entry name" value="Winged helix' DNA-binding domain"/>
    <property type="match status" value="1"/>
</dbReference>